<feature type="domain" description="Damage-control phosphatase ARMT1-like metal-binding" evidence="8">
    <location>
        <begin position="33"/>
        <end position="412"/>
    </location>
</feature>
<protein>
    <recommendedName>
        <fullName evidence="8">Damage-control phosphatase ARMT1-like metal-binding domain-containing protein</fullName>
    </recommendedName>
</protein>
<evidence type="ECO:0000256" key="4">
    <source>
        <dbReference type="ARBA" id="ARBA00022723"/>
    </source>
</evidence>
<dbReference type="GO" id="GO:0016791">
    <property type="term" value="F:phosphatase activity"/>
    <property type="evidence" value="ECO:0007669"/>
    <property type="project" value="TreeGrafter"/>
</dbReference>
<evidence type="ECO:0000259" key="8">
    <source>
        <dbReference type="Pfam" id="PF01937"/>
    </source>
</evidence>
<dbReference type="EMBL" id="BLAY01000052">
    <property type="protein sequence ID" value="GET38772.1"/>
    <property type="molecule type" value="Genomic_DNA"/>
</dbReference>
<evidence type="ECO:0000313" key="9">
    <source>
        <dbReference type="EMBL" id="GET38772.1"/>
    </source>
</evidence>
<keyword evidence="6" id="KW-0464">Manganese</keyword>
<evidence type="ECO:0000313" key="10">
    <source>
        <dbReference type="Proteomes" id="UP001050975"/>
    </source>
</evidence>
<comment type="cofactor">
    <cofactor evidence="2">
        <name>Mn(2+)</name>
        <dbReference type="ChEBI" id="CHEBI:29035"/>
    </cofactor>
</comment>
<evidence type="ECO:0000256" key="7">
    <source>
        <dbReference type="ARBA" id="ARBA00048809"/>
    </source>
</evidence>
<dbReference type="InterPro" id="IPR036075">
    <property type="entry name" value="ARMT-1-like_metal-bd_sf"/>
</dbReference>
<reference evidence="9" key="1">
    <citation type="submission" date="2019-10" db="EMBL/GenBank/DDBJ databases">
        <title>Draft genome sequece of Microseira wollei NIES-4236.</title>
        <authorList>
            <person name="Yamaguchi H."/>
            <person name="Suzuki S."/>
            <person name="Kawachi M."/>
        </authorList>
    </citation>
    <scope>NUCLEOTIDE SEQUENCE</scope>
    <source>
        <strain evidence="9">NIES-4236</strain>
    </source>
</reference>
<dbReference type="GO" id="GO:0006974">
    <property type="term" value="P:DNA damage response"/>
    <property type="evidence" value="ECO:0007669"/>
    <property type="project" value="TreeGrafter"/>
</dbReference>
<dbReference type="SUPFAM" id="SSF111321">
    <property type="entry name" value="AF1104-like"/>
    <property type="match status" value="1"/>
</dbReference>
<evidence type="ECO:0000256" key="3">
    <source>
        <dbReference type="ARBA" id="ARBA00009519"/>
    </source>
</evidence>
<keyword evidence="4" id="KW-0479">Metal-binding</keyword>
<gene>
    <name evidence="9" type="ORF">MiSe_35310</name>
</gene>
<comment type="catalytic activity">
    <reaction evidence="1">
        <text>beta-D-fructose 1-phosphate + H2O = D-fructose + phosphate</text>
        <dbReference type="Rhea" id="RHEA:35603"/>
        <dbReference type="ChEBI" id="CHEBI:15377"/>
        <dbReference type="ChEBI" id="CHEBI:37721"/>
        <dbReference type="ChEBI" id="CHEBI:43474"/>
        <dbReference type="ChEBI" id="CHEBI:138881"/>
    </reaction>
</comment>
<dbReference type="Gene3D" id="3.40.50.10880">
    <property type="entry name" value="Uncharacterised protein PF01937, DUF89, domain 3"/>
    <property type="match status" value="1"/>
</dbReference>
<dbReference type="GO" id="GO:0046872">
    <property type="term" value="F:metal ion binding"/>
    <property type="evidence" value="ECO:0007669"/>
    <property type="project" value="UniProtKB-KW"/>
</dbReference>
<keyword evidence="10" id="KW-1185">Reference proteome</keyword>
<dbReference type="InterPro" id="IPR002791">
    <property type="entry name" value="ARMT1-like_metal-bd"/>
</dbReference>
<dbReference type="PANTHER" id="PTHR12260">
    <property type="entry name" value="DAMAGE-CONTROL PHOSPHATASE ARMT1"/>
    <property type="match status" value="1"/>
</dbReference>
<dbReference type="AlphaFoldDB" id="A0AAV3XH14"/>
<proteinExistence type="inferred from homology"/>
<evidence type="ECO:0000256" key="5">
    <source>
        <dbReference type="ARBA" id="ARBA00022801"/>
    </source>
</evidence>
<dbReference type="PANTHER" id="PTHR12260:SF6">
    <property type="entry name" value="DAMAGE-CONTROL PHOSPHATASE ARMT1"/>
    <property type="match status" value="1"/>
</dbReference>
<evidence type="ECO:0000256" key="2">
    <source>
        <dbReference type="ARBA" id="ARBA00001936"/>
    </source>
</evidence>
<comment type="catalytic activity">
    <reaction evidence="7">
        <text>beta-D-fructose 6-phosphate = dihydroxyacetone + D-glyceraldehyde 3-phosphate</text>
        <dbReference type="Rhea" id="RHEA:28002"/>
        <dbReference type="ChEBI" id="CHEBI:16016"/>
        <dbReference type="ChEBI" id="CHEBI:57634"/>
        <dbReference type="ChEBI" id="CHEBI:59776"/>
    </reaction>
</comment>
<accession>A0AAV3XH14</accession>
<dbReference type="Pfam" id="PF01937">
    <property type="entry name" value="ARMT1-like_dom"/>
    <property type="match status" value="1"/>
</dbReference>
<dbReference type="InterPro" id="IPR039763">
    <property type="entry name" value="ARMT1"/>
</dbReference>
<organism evidence="9 10">
    <name type="scientific">Microseira wollei NIES-4236</name>
    <dbReference type="NCBI Taxonomy" id="2530354"/>
    <lineage>
        <taxon>Bacteria</taxon>
        <taxon>Bacillati</taxon>
        <taxon>Cyanobacteriota</taxon>
        <taxon>Cyanophyceae</taxon>
        <taxon>Oscillatoriophycideae</taxon>
        <taxon>Aerosakkonematales</taxon>
        <taxon>Aerosakkonemataceae</taxon>
        <taxon>Microseira</taxon>
    </lineage>
</organism>
<evidence type="ECO:0000256" key="6">
    <source>
        <dbReference type="ARBA" id="ARBA00023211"/>
    </source>
</evidence>
<dbReference type="Proteomes" id="UP001050975">
    <property type="component" value="Unassembled WGS sequence"/>
</dbReference>
<comment type="similarity">
    <text evidence="3">Belongs to the damage-control phosphatase family. Sugar phosphate phosphatase III subfamily.</text>
</comment>
<dbReference type="FunFam" id="3.40.50.10880:FF:000007">
    <property type="entry name" value="DUF89 domain protein"/>
    <property type="match status" value="1"/>
</dbReference>
<evidence type="ECO:0000256" key="1">
    <source>
        <dbReference type="ARBA" id="ARBA00001326"/>
    </source>
</evidence>
<keyword evidence="5" id="KW-0378">Hydrolase</keyword>
<comment type="caution">
    <text evidence="9">The sequence shown here is derived from an EMBL/GenBank/DDBJ whole genome shotgun (WGS) entry which is preliminary data.</text>
</comment>
<name>A0AAV3XH14_9CYAN</name>
<dbReference type="Gene3D" id="1.20.930.60">
    <property type="match status" value="1"/>
</dbReference>
<sequence>MAQENSLSQSRFPKLPLPPQIMGSEIGSFAYNTVAHRLPDIAQRVIDDNKFPLAIKPLQNIKSRAGETPTPQEFLENSIVENLQTLIQELPYGKVRFLKDIEAPDIAAWNNYLEPYQGNNWLDIPWYFAEAYFYRRILEATNYFIPGDWQGFDPFENQKRLGILTSSKSIQALSPLLNKWVNSGQDSHPDNLIALLYISLWGNRADLSLWPAESGDRSSIDIHQQKAYVLADNTDAIANQISRFKDARIDFIIDNAGFELFGDLCLVDFLLATNAAKTIYLQLKAHPTFVSDAMIKDIHQTIEFLGKDSDTQVQMLASRWRWYIESDRLRLCHDLFWTSPLAFWEMPDALRQELSESDLILIKGDANYRRLLGDRHWPFTTRFEDIVTYFPAPMVALRTLKAELASGLQLEQIETLNREDPQWLTNGRWGVIQFANS</sequence>